<proteinExistence type="predicted"/>
<dbReference type="Pfam" id="PF13672">
    <property type="entry name" value="PP2C_2"/>
    <property type="match status" value="1"/>
</dbReference>
<accession>A0A1I4GH58</accession>
<dbReference type="STRING" id="29563.SAMN02983006_00762"/>
<dbReference type="OrthoDB" id="9801841at2"/>
<reference evidence="2 3" key="1">
    <citation type="submission" date="2016-10" db="EMBL/GenBank/DDBJ databases">
        <authorList>
            <person name="de Groot N.N."/>
        </authorList>
    </citation>
    <scope>NUCLEOTIDE SEQUENCE [LARGE SCALE GENOMIC DNA]</scope>
    <source>
        <strain evidence="2 3">ATCC 51327</strain>
    </source>
</reference>
<feature type="domain" description="PPM-type phosphatase" evidence="1">
    <location>
        <begin position="2"/>
        <end position="235"/>
    </location>
</feature>
<sequence>MWFKVVSNKGKIRDSNEDNYYIKSSINFLMVADGMGGHAAGEVASQIAVETCKKFDFDLTNPLATLKKLTQAINQKIINESNQVAAYQGMGTTFVAALLVNDCLYYVNLGDSRIYVFKNQKGELTKLSRDHSLVENLLREGKITEKEAFNHPRKNIVTQALGLEKKLDIDSGSYKLAADDYLLLCTDGLTDMIPRGKIENYFNEYSDPELLSKNLLAGALTAGGADNITFIVAGQNEN</sequence>
<dbReference type="EMBL" id="FOTI01000006">
    <property type="protein sequence ID" value="SFL29404.1"/>
    <property type="molecule type" value="Genomic_DNA"/>
</dbReference>
<dbReference type="GO" id="GO:0004722">
    <property type="term" value="F:protein serine/threonine phosphatase activity"/>
    <property type="evidence" value="ECO:0007669"/>
    <property type="project" value="InterPro"/>
</dbReference>
<dbReference type="RefSeq" id="WP_089859920.1">
    <property type="nucleotide sequence ID" value="NZ_FOTI01000006.1"/>
</dbReference>
<keyword evidence="3" id="KW-1185">Reference proteome</keyword>
<gene>
    <name evidence="2" type="ORF">SAMN02983006_00762</name>
</gene>
<evidence type="ECO:0000313" key="2">
    <source>
        <dbReference type="EMBL" id="SFL29404.1"/>
    </source>
</evidence>
<organism evidence="2 3">
    <name type="scientific">Halanaerobium salsuginis</name>
    <dbReference type="NCBI Taxonomy" id="29563"/>
    <lineage>
        <taxon>Bacteria</taxon>
        <taxon>Bacillati</taxon>
        <taxon>Bacillota</taxon>
        <taxon>Clostridia</taxon>
        <taxon>Halanaerobiales</taxon>
        <taxon>Halanaerobiaceae</taxon>
        <taxon>Halanaerobium</taxon>
    </lineage>
</organism>
<dbReference type="PANTHER" id="PTHR13832">
    <property type="entry name" value="PROTEIN PHOSPHATASE 2C"/>
    <property type="match status" value="1"/>
</dbReference>
<dbReference type="PANTHER" id="PTHR13832:SF860">
    <property type="entry name" value="PROTEIN PHOSPHATASE PHPP"/>
    <property type="match status" value="1"/>
</dbReference>
<dbReference type="CDD" id="cd00143">
    <property type="entry name" value="PP2Cc"/>
    <property type="match status" value="1"/>
</dbReference>
<dbReference type="NCBIfam" id="NF033484">
    <property type="entry name" value="Stp1_PP2C_phos"/>
    <property type="match status" value="1"/>
</dbReference>
<evidence type="ECO:0000259" key="1">
    <source>
        <dbReference type="PROSITE" id="PS51746"/>
    </source>
</evidence>
<dbReference type="InterPro" id="IPR001932">
    <property type="entry name" value="PPM-type_phosphatase-like_dom"/>
</dbReference>
<dbReference type="SUPFAM" id="SSF81606">
    <property type="entry name" value="PP2C-like"/>
    <property type="match status" value="1"/>
</dbReference>
<dbReference type="InterPro" id="IPR036457">
    <property type="entry name" value="PPM-type-like_dom_sf"/>
</dbReference>
<dbReference type="Gene3D" id="3.60.40.10">
    <property type="entry name" value="PPM-type phosphatase domain"/>
    <property type="match status" value="1"/>
</dbReference>
<dbReference type="SMART" id="SM00332">
    <property type="entry name" value="PP2Cc"/>
    <property type="match status" value="1"/>
</dbReference>
<dbReference type="Proteomes" id="UP000199006">
    <property type="component" value="Unassembled WGS sequence"/>
</dbReference>
<dbReference type="SMART" id="SM00331">
    <property type="entry name" value="PP2C_SIG"/>
    <property type="match status" value="1"/>
</dbReference>
<evidence type="ECO:0000313" key="3">
    <source>
        <dbReference type="Proteomes" id="UP000199006"/>
    </source>
</evidence>
<dbReference type="InterPro" id="IPR015655">
    <property type="entry name" value="PP2C"/>
</dbReference>
<protein>
    <submittedName>
        <fullName evidence="2">Protein phosphatase</fullName>
    </submittedName>
</protein>
<dbReference type="AlphaFoldDB" id="A0A1I4GH58"/>
<name>A0A1I4GH58_9FIRM</name>
<dbReference type="PROSITE" id="PS51746">
    <property type="entry name" value="PPM_2"/>
    <property type="match status" value="1"/>
</dbReference>